<evidence type="ECO:0000313" key="3">
    <source>
        <dbReference type="Proteomes" id="UP000327468"/>
    </source>
</evidence>
<keyword evidence="1" id="KW-0732">Signal</keyword>
<name>A0A5N5P4M0_PANHP</name>
<comment type="caution">
    <text evidence="2">The sequence shown here is derived from an EMBL/GenBank/DDBJ whole genome shotgun (WGS) entry which is preliminary data.</text>
</comment>
<accession>A0A5N5P4M0</accession>
<reference evidence="2 3" key="1">
    <citation type="submission" date="2019-06" db="EMBL/GenBank/DDBJ databases">
        <title>A chromosome-scale genome assembly of the striped catfish, Pangasianodon hypophthalmus.</title>
        <authorList>
            <person name="Wen M."/>
            <person name="Zahm M."/>
            <person name="Roques C."/>
            <person name="Cabau C."/>
            <person name="Klopp C."/>
            <person name="Donnadieu C."/>
            <person name="Jouanno E."/>
            <person name="Avarre J.-C."/>
            <person name="Campet M."/>
            <person name="Ha T.T.T."/>
            <person name="Dugue R."/>
            <person name="Lampietro C."/>
            <person name="Louis A."/>
            <person name="Herpin A."/>
            <person name="Echchiki A."/>
            <person name="Berthelot C."/>
            <person name="Parey E."/>
            <person name="Roest-Crollius H."/>
            <person name="Braasch I."/>
            <person name="Postlethwait J."/>
            <person name="Bobe J."/>
            <person name="Montfort J."/>
            <person name="Bouchez O."/>
            <person name="Begum T."/>
            <person name="Schartl M."/>
            <person name="Guiguen Y."/>
        </authorList>
    </citation>
    <scope>NUCLEOTIDE SEQUENCE [LARGE SCALE GENOMIC DNA]</scope>
    <source>
        <strain evidence="2 3">Indonesia</strain>
        <tissue evidence="2">Blood</tissue>
    </source>
</reference>
<protein>
    <recommendedName>
        <fullName evidence="4">Globin family profile domain-containing protein</fullName>
    </recommendedName>
</protein>
<feature type="signal peptide" evidence="1">
    <location>
        <begin position="1"/>
        <end position="22"/>
    </location>
</feature>
<organism evidence="2 3">
    <name type="scientific">Pangasianodon hypophthalmus</name>
    <name type="common">Striped catfish</name>
    <name type="synonym">Helicophagus hypophthalmus</name>
    <dbReference type="NCBI Taxonomy" id="310915"/>
    <lineage>
        <taxon>Eukaryota</taxon>
        <taxon>Metazoa</taxon>
        <taxon>Chordata</taxon>
        <taxon>Craniata</taxon>
        <taxon>Vertebrata</taxon>
        <taxon>Euteleostomi</taxon>
        <taxon>Actinopterygii</taxon>
        <taxon>Neopterygii</taxon>
        <taxon>Teleostei</taxon>
        <taxon>Ostariophysi</taxon>
        <taxon>Siluriformes</taxon>
        <taxon>Pangasiidae</taxon>
        <taxon>Pangasianodon</taxon>
    </lineage>
</organism>
<feature type="chain" id="PRO_5024390003" description="Globin family profile domain-containing protein" evidence="1">
    <location>
        <begin position="23"/>
        <end position="169"/>
    </location>
</feature>
<dbReference type="InterPro" id="IPR029170">
    <property type="entry name" value="FAM180"/>
</dbReference>
<dbReference type="PANTHER" id="PTHR34034:SF2">
    <property type="entry name" value="PROTEIN FAM180A"/>
    <property type="match status" value="1"/>
</dbReference>
<dbReference type="AlphaFoldDB" id="A0A5N5P4M0"/>
<evidence type="ECO:0000313" key="2">
    <source>
        <dbReference type="EMBL" id="KAB5574780.1"/>
    </source>
</evidence>
<keyword evidence="3" id="KW-1185">Reference proteome</keyword>
<dbReference type="Pfam" id="PF15173">
    <property type="entry name" value="FAM180"/>
    <property type="match status" value="1"/>
</dbReference>
<dbReference type="PANTHER" id="PTHR34034">
    <property type="entry name" value="PROTEIN FAM180A-RELATED"/>
    <property type="match status" value="1"/>
</dbReference>
<dbReference type="EMBL" id="VFJC01000007">
    <property type="protein sequence ID" value="KAB5574780.1"/>
    <property type="molecule type" value="Genomic_DNA"/>
</dbReference>
<dbReference type="Proteomes" id="UP000327468">
    <property type="component" value="Chromosome 6"/>
</dbReference>
<sequence length="169" mass="19337">MGASRLPWKVIIISLFYSLCAAHHRYKGLYPSAFRVKRGVALLVNPIFQNSVKDVDLLYEILLNGLQFEDELGQFSVRDKELASLRKTHKLEVICEDIIPKTVPQVRRLTFALAQDMGVLRTEDFERTVLTLVYTANKIAQASTAHQKDAWAECFISLYEAIKHDLTIR</sequence>
<evidence type="ECO:0008006" key="4">
    <source>
        <dbReference type="Google" id="ProtNLM"/>
    </source>
</evidence>
<proteinExistence type="predicted"/>
<gene>
    <name evidence="2" type="ORF">PHYPO_G00212990</name>
</gene>
<evidence type="ECO:0000256" key="1">
    <source>
        <dbReference type="SAM" id="SignalP"/>
    </source>
</evidence>